<feature type="region of interest" description="Disordered" evidence="1">
    <location>
        <begin position="93"/>
        <end position="224"/>
    </location>
</feature>
<keyword evidence="3" id="KW-1185">Reference proteome</keyword>
<dbReference type="AlphaFoldDB" id="A0A835SM18"/>
<feature type="compositionally biased region" description="Basic and acidic residues" evidence="1">
    <location>
        <begin position="108"/>
        <end position="130"/>
    </location>
</feature>
<sequence length="224" mass="24085">MNRTNPLAEVPDHFKEMFTTEQLGLLQEILGVNQCTFAQLQRVLERRVEQDGPDLAGQWLSKNNNDLPAIFADEVINVVAKNAVAEWRFKRSDNKPSKVAGGGNGGVVKKEDDISDIPEKRGGGDDRAQEQQDGVDQGDDGHELALLVRGSSRNNASRPDARKRKPTAKLIEGLQTTTKKPKAAILTAINHSTAPNSGKAGGKENMPGSKAGGKENMPGGKVGK</sequence>
<reference evidence="2" key="1">
    <citation type="journal article" date="2020" name="bioRxiv">
        <title>Comparative genomics of Chlamydomonas.</title>
        <authorList>
            <person name="Craig R.J."/>
            <person name="Hasan A.R."/>
            <person name="Ness R.W."/>
            <person name="Keightley P.D."/>
        </authorList>
    </citation>
    <scope>NUCLEOTIDE SEQUENCE</scope>
    <source>
        <strain evidence="2">CCAP 11/173</strain>
    </source>
</reference>
<comment type="caution">
    <text evidence="2">The sequence shown here is derived from an EMBL/GenBank/DDBJ whole genome shotgun (WGS) entry which is preliminary data.</text>
</comment>
<proteinExistence type="predicted"/>
<accession>A0A835SM18</accession>
<name>A0A835SM18_9CHLO</name>
<evidence type="ECO:0000256" key="1">
    <source>
        <dbReference type="SAM" id="MobiDB-lite"/>
    </source>
</evidence>
<evidence type="ECO:0000313" key="2">
    <source>
        <dbReference type="EMBL" id="KAG2429682.1"/>
    </source>
</evidence>
<dbReference type="Proteomes" id="UP000613740">
    <property type="component" value="Unassembled WGS sequence"/>
</dbReference>
<dbReference type="EMBL" id="JAEHOD010000084">
    <property type="protein sequence ID" value="KAG2429682.1"/>
    <property type="molecule type" value="Genomic_DNA"/>
</dbReference>
<organism evidence="2 3">
    <name type="scientific">Chlamydomonas schloesseri</name>
    <dbReference type="NCBI Taxonomy" id="2026947"/>
    <lineage>
        <taxon>Eukaryota</taxon>
        <taxon>Viridiplantae</taxon>
        <taxon>Chlorophyta</taxon>
        <taxon>core chlorophytes</taxon>
        <taxon>Chlorophyceae</taxon>
        <taxon>CS clade</taxon>
        <taxon>Chlamydomonadales</taxon>
        <taxon>Chlamydomonadaceae</taxon>
        <taxon>Chlamydomonas</taxon>
    </lineage>
</organism>
<protein>
    <submittedName>
        <fullName evidence="2">Uncharacterized protein</fullName>
    </submittedName>
</protein>
<gene>
    <name evidence="2" type="ORF">HYH02_014020</name>
</gene>
<evidence type="ECO:0000313" key="3">
    <source>
        <dbReference type="Proteomes" id="UP000613740"/>
    </source>
</evidence>